<reference evidence="2" key="1">
    <citation type="submission" date="2014-11" db="EMBL/GenBank/DDBJ databases">
        <authorList>
            <person name="Amaro Gonzalez C."/>
        </authorList>
    </citation>
    <scope>NUCLEOTIDE SEQUENCE</scope>
</reference>
<name>A0A0E9U144_ANGAN</name>
<evidence type="ECO:0000256" key="1">
    <source>
        <dbReference type="SAM" id="MobiDB-lite"/>
    </source>
</evidence>
<dbReference type="EMBL" id="GBXM01049869">
    <property type="protein sequence ID" value="JAH58708.1"/>
    <property type="molecule type" value="Transcribed_RNA"/>
</dbReference>
<organism evidence="2">
    <name type="scientific">Anguilla anguilla</name>
    <name type="common">European freshwater eel</name>
    <name type="synonym">Muraena anguilla</name>
    <dbReference type="NCBI Taxonomy" id="7936"/>
    <lineage>
        <taxon>Eukaryota</taxon>
        <taxon>Metazoa</taxon>
        <taxon>Chordata</taxon>
        <taxon>Craniata</taxon>
        <taxon>Vertebrata</taxon>
        <taxon>Euteleostomi</taxon>
        <taxon>Actinopterygii</taxon>
        <taxon>Neopterygii</taxon>
        <taxon>Teleostei</taxon>
        <taxon>Anguilliformes</taxon>
        <taxon>Anguillidae</taxon>
        <taxon>Anguilla</taxon>
    </lineage>
</organism>
<dbReference type="AlphaFoldDB" id="A0A0E9U144"/>
<feature type="compositionally biased region" description="Polar residues" evidence="1">
    <location>
        <begin position="19"/>
        <end position="29"/>
    </location>
</feature>
<accession>A0A0E9U144</accession>
<feature type="region of interest" description="Disordered" evidence="1">
    <location>
        <begin position="19"/>
        <end position="42"/>
    </location>
</feature>
<protein>
    <submittedName>
        <fullName evidence="2">Uncharacterized protein</fullName>
    </submittedName>
</protein>
<proteinExistence type="predicted"/>
<reference evidence="2" key="2">
    <citation type="journal article" date="2015" name="Fish Shellfish Immunol.">
        <title>Early steps in the European eel (Anguilla anguilla)-Vibrio vulnificus interaction in the gills: Role of the RtxA13 toxin.</title>
        <authorList>
            <person name="Callol A."/>
            <person name="Pajuelo D."/>
            <person name="Ebbesson L."/>
            <person name="Teles M."/>
            <person name="MacKenzie S."/>
            <person name="Amaro C."/>
        </authorList>
    </citation>
    <scope>NUCLEOTIDE SEQUENCE</scope>
</reference>
<evidence type="ECO:0000313" key="2">
    <source>
        <dbReference type="EMBL" id="JAH58708.1"/>
    </source>
</evidence>
<sequence length="42" mass="4695">MSTVTATAFDITRTIVSPESENHVRNQTGKRGMPVHQQVNKK</sequence>